<evidence type="ECO:0000256" key="10">
    <source>
        <dbReference type="SAM" id="Phobius"/>
    </source>
</evidence>
<evidence type="ECO:0000256" key="9">
    <source>
        <dbReference type="ARBA" id="ARBA00023136"/>
    </source>
</evidence>
<keyword evidence="9 10" id="KW-0472">Membrane</keyword>
<dbReference type="SUPFAM" id="SSF57850">
    <property type="entry name" value="RING/U-box"/>
    <property type="match status" value="1"/>
</dbReference>
<name>A0A443SND1_9ACAR</name>
<dbReference type="PROSITE" id="PS51292">
    <property type="entry name" value="ZF_RING_CH"/>
    <property type="match status" value="1"/>
</dbReference>
<evidence type="ECO:0000256" key="7">
    <source>
        <dbReference type="ARBA" id="ARBA00022833"/>
    </source>
</evidence>
<evidence type="ECO:0000313" key="12">
    <source>
        <dbReference type="EMBL" id="RWS29024.1"/>
    </source>
</evidence>
<dbReference type="GO" id="GO:0016740">
    <property type="term" value="F:transferase activity"/>
    <property type="evidence" value="ECO:0007669"/>
    <property type="project" value="UniProtKB-KW"/>
</dbReference>
<evidence type="ECO:0000259" key="11">
    <source>
        <dbReference type="PROSITE" id="PS51292"/>
    </source>
</evidence>
<dbReference type="OrthoDB" id="6495498at2759"/>
<accession>A0A443SND1</accession>
<keyword evidence="2" id="KW-0808">Transferase</keyword>
<protein>
    <submittedName>
        <fullName evidence="12">RINGv domain containing protein-like protein</fullName>
    </submittedName>
</protein>
<keyword evidence="3 10" id="KW-0812">Transmembrane</keyword>
<dbReference type="Proteomes" id="UP000288716">
    <property type="component" value="Unassembled WGS sequence"/>
</dbReference>
<dbReference type="InterPro" id="IPR011016">
    <property type="entry name" value="Znf_RING-CH"/>
</dbReference>
<dbReference type="EMBL" id="NCKV01001101">
    <property type="protein sequence ID" value="RWS29024.1"/>
    <property type="molecule type" value="Genomic_DNA"/>
</dbReference>
<dbReference type="STRING" id="299467.A0A443SND1"/>
<dbReference type="VEuPathDB" id="VectorBase:LDEU003016"/>
<dbReference type="Pfam" id="PF12906">
    <property type="entry name" value="RINGv"/>
    <property type="match status" value="1"/>
</dbReference>
<dbReference type="PANTHER" id="PTHR46065">
    <property type="entry name" value="E3 UBIQUITIN-PROTEIN LIGASE MARCH 2/3 FAMILY MEMBER"/>
    <property type="match status" value="1"/>
</dbReference>
<keyword evidence="5" id="KW-0863">Zinc-finger</keyword>
<dbReference type="GO" id="GO:0008270">
    <property type="term" value="F:zinc ion binding"/>
    <property type="evidence" value="ECO:0007669"/>
    <property type="project" value="UniProtKB-KW"/>
</dbReference>
<evidence type="ECO:0000256" key="8">
    <source>
        <dbReference type="ARBA" id="ARBA00022989"/>
    </source>
</evidence>
<evidence type="ECO:0000256" key="2">
    <source>
        <dbReference type="ARBA" id="ARBA00022679"/>
    </source>
</evidence>
<evidence type="ECO:0000313" key="13">
    <source>
        <dbReference type="Proteomes" id="UP000288716"/>
    </source>
</evidence>
<organism evidence="12 13">
    <name type="scientific">Leptotrombidium deliense</name>
    <dbReference type="NCBI Taxonomy" id="299467"/>
    <lineage>
        <taxon>Eukaryota</taxon>
        <taxon>Metazoa</taxon>
        <taxon>Ecdysozoa</taxon>
        <taxon>Arthropoda</taxon>
        <taxon>Chelicerata</taxon>
        <taxon>Arachnida</taxon>
        <taxon>Acari</taxon>
        <taxon>Acariformes</taxon>
        <taxon>Trombidiformes</taxon>
        <taxon>Prostigmata</taxon>
        <taxon>Anystina</taxon>
        <taxon>Parasitengona</taxon>
        <taxon>Trombiculoidea</taxon>
        <taxon>Trombiculidae</taxon>
        <taxon>Leptotrombidium</taxon>
    </lineage>
</organism>
<dbReference type="SMART" id="SM00744">
    <property type="entry name" value="RINGv"/>
    <property type="match status" value="1"/>
</dbReference>
<comment type="subcellular location">
    <subcellularLocation>
        <location evidence="1">Membrane</location>
        <topology evidence="1">Multi-pass membrane protein</topology>
    </subcellularLocation>
</comment>
<evidence type="ECO:0000256" key="6">
    <source>
        <dbReference type="ARBA" id="ARBA00022786"/>
    </source>
</evidence>
<feature type="domain" description="RING-CH-type" evidence="11">
    <location>
        <begin position="1"/>
        <end position="60"/>
    </location>
</feature>
<evidence type="ECO:0000256" key="4">
    <source>
        <dbReference type="ARBA" id="ARBA00022723"/>
    </source>
</evidence>
<sequence length="140" mass="16309">MRCDQQAACRICFESGTRFLLQPCNCKGTAAFVHYGCLSNWTRVSGHRKCNVCKSEYRGLYNFIFRFVLFFSRINEIIDSQIQELLTGFYLIAIVLICLLYAWYLQWIVNHGLFPSSTDSQRIEIKKKSNEKQDSKVLSN</sequence>
<keyword evidence="6" id="KW-0833">Ubl conjugation pathway</keyword>
<keyword evidence="13" id="KW-1185">Reference proteome</keyword>
<evidence type="ECO:0000256" key="3">
    <source>
        <dbReference type="ARBA" id="ARBA00022692"/>
    </source>
</evidence>
<reference evidence="12 13" key="1">
    <citation type="journal article" date="2018" name="Gigascience">
        <title>Genomes of trombidid mites reveal novel predicted allergens and laterally-transferred genes associated with secondary metabolism.</title>
        <authorList>
            <person name="Dong X."/>
            <person name="Chaisiri K."/>
            <person name="Xia D."/>
            <person name="Armstrong S.D."/>
            <person name="Fang Y."/>
            <person name="Donnelly M.J."/>
            <person name="Kadowaki T."/>
            <person name="McGarry J.W."/>
            <person name="Darby A.C."/>
            <person name="Makepeace B.L."/>
        </authorList>
    </citation>
    <scope>NUCLEOTIDE SEQUENCE [LARGE SCALE GENOMIC DNA]</scope>
    <source>
        <strain evidence="12">UoL-UT</strain>
    </source>
</reference>
<dbReference type="PANTHER" id="PTHR46065:SF3">
    <property type="entry name" value="FI20425P1"/>
    <property type="match status" value="1"/>
</dbReference>
<dbReference type="AlphaFoldDB" id="A0A443SND1"/>
<evidence type="ECO:0000256" key="5">
    <source>
        <dbReference type="ARBA" id="ARBA00022771"/>
    </source>
</evidence>
<dbReference type="Gene3D" id="3.30.40.10">
    <property type="entry name" value="Zinc/RING finger domain, C3HC4 (zinc finger)"/>
    <property type="match status" value="1"/>
</dbReference>
<feature type="transmembrane region" description="Helical" evidence="10">
    <location>
        <begin position="85"/>
        <end position="104"/>
    </location>
</feature>
<evidence type="ECO:0000256" key="1">
    <source>
        <dbReference type="ARBA" id="ARBA00004141"/>
    </source>
</evidence>
<comment type="caution">
    <text evidence="12">The sequence shown here is derived from an EMBL/GenBank/DDBJ whole genome shotgun (WGS) entry which is preliminary data.</text>
</comment>
<dbReference type="InterPro" id="IPR013083">
    <property type="entry name" value="Znf_RING/FYVE/PHD"/>
</dbReference>
<dbReference type="GO" id="GO:0016020">
    <property type="term" value="C:membrane"/>
    <property type="evidence" value="ECO:0007669"/>
    <property type="project" value="UniProtKB-SubCell"/>
</dbReference>
<keyword evidence="7" id="KW-0862">Zinc</keyword>
<keyword evidence="4" id="KW-0479">Metal-binding</keyword>
<proteinExistence type="predicted"/>
<keyword evidence="8 10" id="KW-1133">Transmembrane helix</keyword>
<gene>
    <name evidence="12" type="ORF">B4U80_02454</name>
</gene>